<dbReference type="VEuPathDB" id="FungiDB:PC110_g21912"/>
<evidence type="ECO:0000313" key="1">
    <source>
        <dbReference type="EMBL" id="RAW21495.1"/>
    </source>
</evidence>
<reference evidence="1 3" key="1">
    <citation type="submission" date="2018-01" db="EMBL/GenBank/DDBJ databases">
        <title>Draft genome of the strawberry crown rot pathogen Phytophthora cactorum.</title>
        <authorList>
            <person name="Armitage A.D."/>
            <person name="Lysoe E."/>
            <person name="Nellist C.F."/>
            <person name="Harrison R.J."/>
            <person name="Brurberg M.B."/>
        </authorList>
    </citation>
    <scope>NUCLEOTIDE SEQUENCE [LARGE SCALE GENOMIC DNA]</scope>
    <source>
        <strain evidence="1 3">10300</strain>
    </source>
</reference>
<dbReference type="STRING" id="29920.A0A329RA10"/>
<proteinExistence type="predicted"/>
<dbReference type="AlphaFoldDB" id="A0A329RA10"/>
<sequence length="81" mass="9097">MGLHELKPGKTKRAKVTAIKVFKAFVASKNVDFDYVKQCIEQDGTGKCFVSALDKFGIYLAFNDGKKGIPLARNTSMQYYR</sequence>
<gene>
    <name evidence="2" type="ORF">PC110_g21912</name>
    <name evidence="1" type="ORF">PC110_g22063</name>
</gene>
<accession>A0A329RA10</accession>
<keyword evidence="3" id="KW-1185">Reference proteome</keyword>
<dbReference type="EMBL" id="MJFZ01001632">
    <property type="protein sequence ID" value="RAW21647.1"/>
    <property type="molecule type" value="Genomic_DNA"/>
</dbReference>
<comment type="caution">
    <text evidence="1">The sequence shown here is derived from an EMBL/GenBank/DDBJ whole genome shotgun (WGS) entry which is preliminary data.</text>
</comment>
<dbReference type="Proteomes" id="UP000251314">
    <property type="component" value="Unassembled WGS sequence"/>
</dbReference>
<dbReference type="VEuPathDB" id="FungiDB:PC110_g22063"/>
<evidence type="ECO:0000313" key="3">
    <source>
        <dbReference type="Proteomes" id="UP000251314"/>
    </source>
</evidence>
<evidence type="ECO:0000313" key="2">
    <source>
        <dbReference type="EMBL" id="RAW21647.1"/>
    </source>
</evidence>
<protein>
    <submittedName>
        <fullName evidence="1">Uncharacterized protein</fullName>
    </submittedName>
</protein>
<dbReference type="OrthoDB" id="94779at2759"/>
<name>A0A329RA10_9STRA</name>
<organism evidence="1 3">
    <name type="scientific">Phytophthora cactorum</name>
    <dbReference type="NCBI Taxonomy" id="29920"/>
    <lineage>
        <taxon>Eukaryota</taxon>
        <taxon>Sar</taxon>
        <taxon>Stramenopiles</taxon>
        <taxon>Oomycota</taxon>
        <taxon>Peronosporomycetes</taxon>
        <taxon>Peronosporales</taxon>
        <taxon>Peronosporaceae</taxon>
        <taxon>Phytophthora</taxon>
    </lineage>
</organism>
<dbReference type="EMBL" id="MJFZ01001729">
    <property type="protein sequence ID" value="RAW21495.1"/>
    <property type="molecule type" value="Genomic_DNA"/>
</dbReference>